<proteinExistence type="predicted"/>
<evidence type="ECO:0000256" key="5">
    <source>
        <dbReference type="ARBA" id="ARBA00022723"/>
    </source>
</evidence>
<evidence type="ECO:0000256" key="4">
    <source>
        <dbReference type="ARBA" id="ARBA00022679"/>
    </source>
</evidence>
<dbReference type="PANTHER" id="PTHR14471">
    <property type="entry name" value="MARCH7/10 E3 UBIQUITIN PROTEIN LIGASE FAMILY MEMBER"/>
    <property type="match status" value="1"/>
</dbReference>
<name>A0A3Q0DV25_CARSF</name>
<dbReference type="Proteomes" id="UP000189704">
    <property type="component" value="Unplaced"/>
</dbReference>
<dbReference type="InterPro" id="IPR001841">
    <property type="entry name" value="Znf_RING"/>
</dbReference>
<feature type="compositionally biased region" description="Basic residues" evidence="10">
    <location>
        <begin position="1"/>
        <end position="10"/>
    </location>
</feature>
<evidence type="ECO:0000256" key="2">
    <source>
        <dbReference type="ARBA" id="ARBA00004906"/>
    </source>
</evidence>
<accession>A0A3Q0DV25</accession>
<dbReference type="SUPFAM" id="SSF57850">
    <property type="entry name" value="RING/U-box"/>
    <property type="match status" value="1"/>
</dbReference>
<keyword evidence="6 9" id="KW-0863">Zinc-finger</keyword>
<dbReference type="AlphaFoldDB" id="A0A3Q0DV25"/>
<dbReference type="SMART" id="SM00744">
    <property type="entry name" value="RINGv"/>
    <property type="match status" value="1"/>
</dbReference>
<organism evidence="13 14">
    <name type="scientific">Carlito syrichta</name>
    <name type="common">Philippine tarsier</name>
    <name type="synonym">Tarsius syrichta</name>
    <dbReference type="NCBI Taxonomy" id="1868482"/>
    <lineage>
        <taxon>Eukaryota</taxon>
        <taxon>Metazoa</taxon>
        <taxon>Chordata</taxon>
        <taxon>Craniata</taxon>
        <taxon>Vertebrata</taxon>
        <taxon>Euteleostomi</taxon>
        <taxon>Mammalia</taxon>
        <taxon>Eutheria</taxon>
        <taxon>Euarchontoglires</taxon>
        <taxon>Primates</taxon>
        <taxon>Haplorrhini</taxon>
        <taxon>Tarsiiformes</taxon>
        <taxon>Tarsiidae</taxon>
        <taxon>Carlito</taxon>
    </lineage>
</organism>
<evidence type="ECO:0000313" key="13">
    <source>
        <dbReference type="Proteomes" id="UP000189704"/>
    </source>
</evidence>
<dbReference type="GeneID" id="103255533"/>
<dbReference type="InterPro" id="IPR013083">
    <property type="entry name" value="Znf_RING/FYVE/PHD"/>
</dbReference>
<dbReference type="InterPro" id="IPR052297">
    <property type="entry name" value="RING-CH-type_E3_ubiq-ligase"/>
</dbReference>
<keyword evidence="7" id="KW-0833">Ubl conjugation pathway</keyword>
<evidence type="ECO:0000256" key="6">
    <source>
        <dbReference type="ARBA" id="ARBA00022771"/>
    </source>
</evidence>
<dbReference type="InterPro" id="IPR011016">
    <property type="entry name" value="Znf_RING-CH"/>
</dbReference>
<dbReference type="CTD" id="162333"/>
<feature type="region of interest" description="Disordered" evidence="10">
    <location>
        <begin position="165"/>
        <end position="217"/>
    </location>
</feature>
<dbReference type="PROSITE" id="PS51292">
    <property type="entry name" value="ZF_RING_CH"/>
    <property type="match status" value="1"/>
</dbReference>
<keyword evidence="13" id="KW-1185">Reference proteome</keyword>
<evidence type="ECO:0000259" key="12">
    <source>
        <dbReference type="PROSITE" id="PS51292"/>
    </source>
</evidence>
<evidence type="ECO:0000313" key="14">
    <source>
        <dbReference type="RefSeq" id="XP_021565855.1"/>
    </source>
</evidence>
<feature type="domain" description="RING-CH-type" evidence="12">
    <location>
        <begin position="368"/>
        <end position="438"/>
    </location>
</feature>
<dbReference type="RefSeq" id="XP_021565855.1">
    <property type="nucleotide sequence ID" value="XM_021710180.1"/>
</dbReference>
<dbReference type="Gene3D" id="3.30.40.10">
    <property type="entry name" value="Zinc/RING finger domain, C3HC4 (zinc finger)"/>
    <property type="match status" value="1"/>
</dbReference>
<keyword evidence="5" id="KW-0479">Metal-binding</keyword>
<dbReference type="Pfam" id="PF12906">
    <property type="entry name" value="RINGv"/>
    <property type="match status" value="1"/>
</dbReference>
<evidence type="ECO:0000256" key="9">
    <source>
        <dbReference type="PROSITE-ProRule" id="PRU00175"/>
    </source>
</evidence>
<feature type="region of interest" description="Disordered" evidence="10">
    <location>
        <begin position="495"/>
        <end position="514"/>
    </location>
</feature>
<sequence length="535" mass="57921">MCPVATRHRQLLPFRHVPREHGPPQGAETPVPPPSCRETRGGLAVVFDSAVQGNPVWAGDTKLKRPPQGRRSPVPSSQPVMTGNPPGRARKGDLSTPHQHKPHSAPAFRGAGCLPVPTSPAMGGPGRASFRRQDGDFYSILSSNPGQEGKDMGEELLVVGTHPSHSLLNHKRSRFGGMSAPNKAKNKHPEENADHSSGHSLGGDLSVSLTSARSSDTERSLRLGVHCPLCPTQGRNPRAGAESHSYLPGNGVHGSAVRGPGDTALRGQPRGFPFSTEGVPQNPQGGMSLVDPPDPFPSRMHRPGYLQVPRSPQDNRPSAFFVLSEFLNHNDGRNRLAASGFTDDKDVTKIKADPERLKKLQESLLEEDVEEDGDSCRICRGAGASPDNPLLQPCGCVGSLRLVHRVCLETWLKAKIAAGAALDTVRTCEMCRQGLLAELDGLHVAEFYQKCRRAQAQSELMNSGLYLVMLLHLYEQRFAELLRLNYGQAAREQSVPPKLSCGSNGDMNSSEKYTSKKEYEKQGAAFVHVSGNFFP</sequence>
<reference evidence="14" key="1">
    <citation type="submission" date="2025-08" db="UniProtKB">
        <authorList>
            <consortium name="RefSeq"/>
        </authorList>
    </citation>
    <scope>IDENTIFICATION</scope>
</reference>
<dbReference type="GO" id="GO:0061630">
    <property type="term" value="F:ubiquitin protein ligase activity"/>
    <property type="evidence" value="ECO:0007669"/>
    <property type="project" value="UniProtKB-EC"/>
</dbReference>
<keyword evidence="4" id="KW-0808">Transferase</keyword>
<protein>
    <recommendedName>
        <fullName evidence="3">RING-type E3 ubiquitin transferase</fullName>
        <ecNumber evidence="3">2.3.2.27</ecNumber>
    </recommendedName>
</protein>
<dbReference type="OrthoDB" id="264354at2759"/>
<comment type="catalytic activity">
    <reaction evidence="1">
        <text>S-ubiquitinyl-[E2 ubiquitin-conjugating enzyme]-L-cysteine + [acceptor protein]-L-lysine = [E2 ubiquitin-conjugating enzyme]-L-cysteine + N(6)-ubiquitinyl-[acceptor protein]-L-lysine.</text>
        <dbReference type="EC" id="2.3.2.27"/>
    </reaction>
</comment>
<keyword evidence="8" id="KW-0862">Zinc</keyword>
<feature type="region of interest" description="Disordered" evidence="10">
    <location>
        <begin position="1"/>
        <end position="131"/>
    </location>
</feature>
<feature type="domain" description="RING-type" evidence="11">
    <location>
        <begin position="376"/>
        <end position="432"/>
    </location>
</feature>
<comment type="pathway">
    <text evidence="2">Protein modification; protein ubiquitination.</text>
</comment>
<dbReference type="EC" id="2.3.2.27" evidence="3"/>
<dbReference type="KEGG" id="csyr:103255533"/>
<evidence type="ECO:0000256" key="7">
    <source>
        <dbReference type="ARBA" id="ARBA00022786"/>
    </source>
</evidence>
<evidence type="ECO:0000256" key="8">
    <source>
        <dbReference type="ARBA" id="ARBA00022833"/>
    </source>
</evidence>
<feature type="compositionally biased region" description="Basic and acidic residues" evidence="10">
    <location>
        <begin position="187"/>
        <end position="197"/>
    </location>
</feature>
<dbReference type="PANTHER" id="PTHR14471:SF5">
    <property type="entry name" value="E3 UBIQUITIN-PROTEIN LIGASE MARCHF10-RELATED"/>
    <property type="match status" value="1"/>
</dbReference>
<dbReference type="GO" id="GO:0008270">
    <property type="term" value="F:zinc ion binding"/>
    <property type="evidence" value="ECO:0007669"/>
    <property type="project" value="UniProtKB-KW"/>
</dbReference>
<evidence type="ECO:0000256" key="1">
    <source>
        <dbReference type="ARBA" id="ARBA00000900"/>
    </source>
</evidence>
<feature type="compositionally biased region" description="Low complexity" evidence="10">
    <location>
        <begin position="198"/>
        <end position="209"/>
    </location>
</feature>
<evidence type="ECO:0000259" key="11">
    <source>
        <dbReference type="PROSITE" id="PS50089"/>
    </source>
</evidence>
<dbReference type="PROSITE" id="PS50089">
    <property type="entry name" value="ZF_RING_2"/>
    <property type="match status" value="1"/>
</dbReference>
<gene>
    <name evidence="14" type="primary">MARCH10</name>
</gene>
<evidence type="ECO:0000256" key="3">
    <source>
        <dbReference type="ARBA" id="ARBA00012483"/>
    </source>
</evidence>
<evidence type="ECO:0000256" key="10">
    <source>
        <dbReference type="SAM" id="MobiDB-lite"/>
    </source>
</evidence>